<organism evidence="3 4">
    <name type="scientific">Symbiodinium necroappetens</name>
    <dbReference type="NCBI Taxonomy" id="1628268"/>
    <lineage>
        <taxon>Eukaryota</taxon>
        <taxon>Sar</taxon>
        <taxon>Alveolata</taxon>
        <taxon>Dinophyceae</taxon>
        <taxon>Suessiales</taxon>
        <taxon>Symbiodiniaceae</taxon>
        <taxon>Symbiodinium</taxon>
    </lineage>
</organism>
<dbReference type="InterPro" id="IPR036423">
    <property type="entry name" value="SOD-like_Cu/Zn_dom_sf"/>
</dbReference>
<dbReference type="EMBL" id="CAJNJA010013984">
    <property type="protein sequence ID" value="CAE7333368.1"/>
    <property type="molecule type" value="Genomic_DNA"/>
</dbReference>
<dbReference type="AlphaFoldDB" id="A0A812PFL9"/>
<dbReference type="OrthoDB" id="442871at2759"/>
<dbReference type="GO" id="GO:0046872">
    <property type="term" value="F:metal ion binding"/>
    <property type="evidence" value="ECO:0007669"/>
    <property type="project" value="InterPro"/>
</dbReference>
<comment type="caution">
    <text evidence="3">The sequence shown here is derived from an EMBL/GenBank/DDBJ whole genome shotgun (WGS) entry which is preliminary data.</text>
</comment>
<accession>A0A812PFL9</accession>
<feature type="region of interest" description="Disordered" evidence="1">
    <location>
        <begin position="430"/>
        <end position="470"/>
    </location>
</feature>
<dbReference type="GO" id="GO:0006801">
    <property type="term" value="P:superoxide metabolic process"/>
    <property type="evidence" value="ECO:0007669"/>
    <property type="project" value="InterPro"/>
</dbReference>
<feature type="chain" id="PRO_5032869358" description="Superoxide dismutase [Cu-Zn]" evidence="2">
    <location>
        <begin position="41"/>
        <end position="1217"/>
    </location>
</feature>
<evidence type="ECO:0000256" key="2">
    <source>
        <dbReference type="SAM" id="SignalP"/>
    </source>
</evidence>
<evidence type="ECO:0008006" key="5">
    <source>
        <dbReference type="Google" id="ProtNLM"/>
    </source>
</evidence>
<dbReference type="Gene3D" id="2.60.40.200">
    <property type="entry name" value="Superoxide dismutase, copper/zinc binding domain"/>
    <property type="match status" value="2"/>
</dbReference>
<evidence type="ECO:0000313" key="3">
    <source>
        <dbReference type="EMBL" id="CAE7333368.1"/>
    </source>
</evidence>
<keyword evidence="2" id="KW-0732">Signal</keyword>
<feature type="compositionally biased region" description="Low complexity" evidence="1">
    <location>
        <begin position="451"/>
        <end position="470"/>
    </location>
</feature>
<dbReference type="Proteomes" id="UP000601435">
    <property type="component" value="Unassembled WGS sequence"/>
</dbReference>
<keyword evidence="4" id="KW-1185">Reference proteome</keyword>
<protein>
    <recommendedName>
        <fullName evidence="5">Superoxide dismutase [Cu-Zn]</fullName>
    </recommendedName>
</protein>
<evidence type="ECO:0000256" key="1">
    <source>
        <dbReference type="SAM" id="MobiDB-lite"/>
    </source>
</evidence>
<reference evidence="3" key="1">
    <citation type="submission" date="2021-02" db="EMBL/GenBank/DDBJ databases">
        <authorList>
            <person name="Dougan E. K."/>
            <person name="Rhodes N."/>
            <person name="Thang M."/>
            <person name="Chan C."/>
        </authorList>
    </citation>
    <scope>NUCLEOTIDE SEQUENCE</scope>
</reference>
<sequence length="1217" mass="130506">MEFWLPVDIKCCSQGPMNRTVWRMLVASLAFLAFPTLGHASQGTCQCDGIADWDDPSFGRCDWWGDVHITKSWNSPEVFDFQSLGVYSYASTTKCGGDFEMQIFQCPYSKNGNAVAIGVAVKLNDGDVVIVANDTVTNPNDADVSTEKIENLKKGVNILSDDKCVRLNVNTKLIRRAPGLLHNGNLRIINEALTNEGICGAPSFGGEYVPPDSPDMLFPDAVFDDMCGYCKSQTGVSVPGCAAPGGGGDEPEVSPGCEFMQLRPKGRRVVDCAGDQDAVIEEAKADGENCVAYVGLGKSFSCSEFCAEKGSTCEMAIDQPNGQQCVASVSSLDQIDTSTVNCDSKQFRDLLCVCKKPDNPAPGPTPEEACAEAAAKDGFTLMDAAKLCRDAADWLKGVPYPPTGASGAAGEKEAFLRACILDVCSAEPEDRKDVAENAGDQDPSEPPVPPSTTTTTTTTTTTRPSTTTTTTPAIVGDELYVFGFTPYVGSSSPYMPEGVVEVESLPDGNTRLSWSLTGLDPGCSRTCKNDNCCGVVIYEGTSCEEPAGSPLWDAGVSVRYTTSPSNVLSKEVKTGLANDDVLGRTVVIHDKKGRKIACGIIEPSTTTVFEKYPKYGGDLPLTSGGVQVESEDGTQTLSWLFTQGLDPRCDKTTCTAANCCGVHIHEGTTCSNAASVGGHYWNKDLYPGDPWMDVRYVIEGSMPSAVNDLTVTTGYNADDIDGRAVVVHDYDGVRIGCAIIEMPEEEPAPVDGDDLYVFDLSPYVGSSSPYQPQGVIEVKSTDDSKTVLSWSLTGLDPGCSSECTQTNCCGIHIHEGMSCAESAGPHYWDGDGEDPWLSVRYDSSTDPANVLFVEVDTGLGSSDLLGRTVVIHDKTGARIACGIIEESTTTVFEEYPNYAGDLPLTSGGVKVESDDETQTLSWLFTQGLDPRCDKTTCTAANCCGVHIHEGMTCSDADAIGGHFWNKDLYPEDPWMDVRYVIEGSMPSKVNDLSVTTGFPAEKINGRAVVVHDYDGVRIGCATIKICVDSGSTVQGAIEKLEDAVDQIKDALSDLSAMVNSSHGKGGHSGYHSYGAYGADQGDDGKYKCSHICGDICGTQHPQPAHCQSQCKQRQNAILDIVQVYCIQGLCPSLLETNEEVGLLQRRTEREEQELEAEVGGRCREIPKYCQLFCKRGFLLPVGDGYDVIKKCREECETNFSAFQVPLQKYVEAGCCAA</sequence>
<dbReference type="SUPFAM" id="SSF49329">
    <property type="entry name" value="Cu,Zn superoxide dismutase-like"/>
    <property type="match status" value="4"/>
</dbReference>
<name>A0A812PFL9_9DINO</name>
<gene>
    <name evidence="3" type="ORF">SNEC2469_LOCUS8487</name>
</gene>
<proteinExistence type="predicted"/>
<feature type="signal peptide" evidence="2">
    <location>
        <begin position="1"/>
        <end position="40"/>
    </location>
</feature>
<evidence type="ECO:0000313" key="4">
    <source>
        <dbReference type="Proteomes" id="UP000601435"/>
    </source>
</evidence>